<dbReference type="STRING" id="7370.A0A1I8MJE1"/>
<feature type="coiled-coil region" evidence="6">
    <location>
        <begin position="57"/>
        <end position="90"/>
    </location>
</feature>
<dbReference type="eggNOG" id="ENOG502S4GE">
    <property type="taxonomic scope" value="Eukaryota"/>
</dbReference>
<feature type="domain" description="BEN" evidence="8">
    <location>
        <begin position="328"/>
        <end position="426"/>
    </location>
</feature>
<evidence type="ECO:0000256" key="7">
    <source>
        <dbReference type="SAM" id="MobiDB-lite"/>
    </source>
</evidence>
<keyword evidence="3" id="KW-0805">Transcription regulation</keyword>
<name>A0A9J7CMT2_MUSDO</name>
<dbReference type="VEuPathDB" id="VectorBase:MDOA005514"/>
<sequence length="453" mass="50901">MDSKMISSQIIIKPQQNMTAKILVGSGQNFKRSPDVYERPLMVNAWCQTTNDDFKFLHEFEHKQEQTKRENELLEKIRILEENLKAHTELLSQIHATSARTSALLGQSSTTVTEQISVKPIQIQTIESQSSSVNTYKITEPRLSRSSHNSPTSSVINPQQMPTNHMESVKYTIIAEGAGDAHGEPIEIQLAEDDGALNLNTSADSDRLEICLASDDMEIKTETLNTLSTTTNTITPLSRSNASSEQNFLKRRRLPADENEEPADNSYSYEQTKRRSSNNNNKNNNMSNIKTENPYQSTPKQQPSPSSSGNDTDIEYKLNMDNVMVSIGPNNTRIPAKIYEGMNWSSASIATRKLLMAIFDRKTLATHSMTGKPSPAFKDHGKPLKQMLDPLAIQDIIFAVTRKCNVSEKEVRNAITTKCADENKMMKLQLNKRTPMREIKKENSLGVKANMMM</sequence>
<protein>
    <submittedName>
        <fullName evidence="10">Protein insensitive-like</fullName>
    </submittedName>
</protein>
<evidence type="ECO:0000259" key="8">
    <source>
        <dbReference type="PROSITE" id="PS51457"/>
    </source>
</evidence>
<dbReference type="RefSeq" id="XP_005178945.2">
    <property type="nucleotide sequence ID" value="XM_005178888.4"/>
</dbReference>
<proteinExistence type="predicted"/>
<accession>A0A9J7CMT2</accession>
<evidence type="ECO:0000256" key="5">
    <source>
        <dbReference type="ARBA" id="ARBA00023242"/>
    </source>
</evidence>
<evidence type="ECO:0000256" key="6">
    <source>
        <dbReference type="SAM" id="Coils"/>
    </source>
</evidence>
<dbReference type="PANTHER" id="PTHR35346">
    <property type="entry name" value="BEN DOMAIN-CONTAINING PROTEIN 6"/>
    <property type="match status" value="1"/>
</dbReference>
<keyword evidence="2" id="KW-0678">Repressor</keyword>
<feature type="region of interest" description="Disordered" evidence="7">
    <location>
        <begin position="141"/>
        <end position="160"/>
    </location>
</feature>
<reference evidence="10" key="1">
    <citation type="submission" date="2025-08" db="UniProtKB">
        <authorList>
            <consortium name="RefSeq"/>
        </authorList>
    </citation>
    <scope>IDENTIFICATION</scope>
    <source>
        <strain evidence="10">Aabys</strain>
        <tissue evidence="10">Whole body</tissue>
    </source>
</reference>
<keyword evidence="4" id="KW-0804">Transcription</keyword>
<comment type="subcellular location">
    <subcellularLocation>
        <location evidence="1">Nucleus</location>
    </subcellularLocation>
</comment>
<feature type="compositionally biased region" description="Polar residues" evidence="7">
    <location>
        <begin position="144"/>
        <end position="160"/>
    </location>
</feature>
<dbReference type="Proteomes" id="UP001652621">
    <property type="component" value="Unplaced"/>
</dbReference>
<gene>
    <name evidence="10" type="primary">LOC101894852</name>
</gene>
<feature type="compositionally biased region" description="Low complexity" evidence="7">
    <location>
        <begin position="277"/>
        <end position="288"/>
    </location>
</feature>
<dbReference type="InterPro" id="IPR018379">
    <property type="entry name" value="BEN_domain"/>
</dbReference>
<organism evidence="9 10">
    <name type="scientific">Musca domestica</name>
    <name type="common">House fly</name>
    <dbReference type="NCBI Taxonomy" id="7370"/>
    <lineage>
        <taxon>Eukaryota</taxon>
        <taxon>Metazoa</taxon>
        <taxon>Ecdysozoa</taxon>
        <taxon>Arthropoda</taxon>
        <taxon>Hexapoda</taxon>
        <taxon>Insecta</taxon>
        <taxon>Pterygota</taxon>
        <taxon>Neoptera</taxon>
        <taxon>Endopterygota</taxon>
        <taxon>Diptera</taxon>
        <taxon>Brachycera</taxon>
        <taxon>Muscomorpha</taxon>
        <taxon>Muscoidea</taxon>
        <taxon>Muscidae</taxon>
        <taxon>Musca</taxon>
    </lineage>
</organism>
<evidence type="ECO:0000256" key="2">
    <source>
        <dbReference type="ARBA" id="ARBA00022491"/>
    </source>
</evidence>
<dbReference type="Gene3D" id="1.10.10.2590">
    <property type="entry name" value="BEN domain"/>
    <property type="match status" value="1"/>
</dbReference>
<evidence type="ECO:0000256" key="3">
    <source>
        <dbReference type="ARBA" id="ARBA00023015"/>
    </source>
</evidence>
<dbReference type="PROSITE" id="PS51457">
    <property type="entry name" value="BEN"/>
    <property type="match status" value="1"/>
</dbReference>
<dbReference type="SMART" id="SM01025">
    <property type="entry name" value="BEN"/>
    <property type="match status" value="1"/>
</dbReference>
<dbReference type="PANTHER" id="PTHR35346:SF1">
    <property type="entry name" value="BEN DOMAIN-CONTAINING PROTEIN 6"/>
    <property type="match status" value="1"/>
</dbReference>
<dbReference type="Pfam" id="PF10523">
    <property type="entry name" value="BEN"/>
    <property type="match status" value="1"/>
</dbReference>
<feature type="compositionally biased region" description="Polar residues" evidence="7">
    <location>
        <begin position="236"/>
        <end position="247"/>
    </location>
</feature>
<keyword evidence="6" id="KW-0175">Coiled coil</keyword>
<keyword evidence="5" id="KW-0539">Nucleus</keyword>
<feature type="region of interest" description="Disordered" evidence="7">
    <location>
        <begin position="230"/>
        <end position="314"/>
    </location>
</feature>
<evidence type="ECO:0000256" key="4">
    <source>
        <dbReference type="ARBA" id="ARBA00023163"/>
    </source>
</evidence>
<dbReference type="InterPro" id="IPR037496">
    <property type="entry name" value="BEND6-like"/>
</dbReference>
<feature type="compositionally biased region" description="Low complexity" evidence="7">
    <location>
        <begin position="296"/>
        <end position="308"/>
    </location>
</feature>
<evidence type="ECO:0000313" key="9">
    <source>
        <dbReference type="Proteomes" id="UP001652621"/>
    </source>
</evidence>
<dbReference type="OrthoDB" id="8186171at2759"/>
<dbReference type="VEuPathDB" id="VectorBase:MDOMA2_013576"/>
<evidence type="ECO:0000313" key="10">
    <source>
        <dbReference type="RefSeq" id="XP_005178945.2"/>
    </source>
</evidence>
<dbReference type="GeneID" id="101894852"/>
<evidence type="ECO:0000256" key="1">
    <source>
        <dbReference type="ARBA" id="ARBA00004123"/>
    </source>
</evidence>
<keyword evidence="9" id="KW-1185">Reference proteome</keyword>